<dbReference type="RefSeq" id="WP_089220408.1">
    <property type="nucleotide sequence ID" value="NZ_FZOS01000018.1"/>
</dbReference>
<dbReference type="Proteomes" id="UP000198281">
    <property type="component" value="Unassembled WGS sequence"/>
</dbReference>
<keyword evidence="2" id="KW-1185">Reference proteome</keyword>
<organism evidence="1 2">
    <name type="scientific">Edaphosphingomonas laterariae</name>
    <dbReference type="NCBI Taxonomy" id="861865"/>
    <lineage>
        <taxon>Bacteria</taxon>
        <taxon>Pseudomonadati</taxon>
        <taxon>Pseudomonadota</taxon>
        <taxon>Alphaproteobacteria</taxon>
        <taxon>Sphingomonadales</taxon>
        <taxon>Rhizorhabdaceae</taxon>
        <taxon>Edaphosphingomonas</taxon>
    </lineage>
</organism>
<evidence type="ECO:0000313" key="1">
    <source>
        <dbReference type="EMBL" id="SNS83507.1"/>
    </source>
</evidence>
<dbReference type="OrthoDB" id="7833521at2"/>
<sequence length="223" mass="25811">MTIKTINLNKLLRLCALQEKGLISELRSDLRSERDKKLGIKGGGGHFHYPWWNAAKDHAIGKTDLELQTALLITLSKQRRRLYPLLTEGFLSWFRYLARTTNQPISWREEEVHTHYVVPGLDLTVKVDNLLALKLGGDRHKLIYPYFSEHPALDEKWARMGLWLMAEALSEHDLVDMELLDILRGHSFSGASHFLKGDEEAIFESRYSKILDTWDSLKHEYGL</sequence>
<evidence type="ECO:0000313" key="2">
    <source>
        <dbReference type="Proteomes" id="UP000198281"/>
    </source>
</evidence>
<name>A0A239HQ85_9SPHN</name>
<dbReference type="EMBL" id="FZOS01000018">
    <property type="protein sequence ID" value="SNS83507.1"/>
    <property type="molecule type" value="Genomic_DNA"/>
</dbReference>
<dbReference type="AlphaFoldDB" id="A0A239HQ85"/>
<gene>
    <name evidence="1" type="ORF">SAMN06295912_11864</name>
</gene>
<reference evidence="2" key="1">
    <citation type="submission" date="2017-06" db="EMBL/GenBank/DDBJ databases">
        <authorList>
            <person name="Varghese N."/>
            <person name="Submissions S."/>
        </authorList>
    </citation>
    <scope>NUCLEOTIDE SEQUENCE [LARGE SCALE GENOMIC DNA]</scope>
    <source>
        <strain evidence="2">LNB2</strain>
    </source>
</reference>
<accession>A0A239HQ85</accession>
<proteinExistence type="predicted"/>
<protein>
    <submittedName>
        <fullName evidence="1">Uncharacterized protein</fullName>
    </submittedName>
</protein>